<dbReference type="InterPro" id="IPR036390">
    <property type="entry name" value="WH_DNA-bd_sf"/>
</dbReference>
<evidence type="ECO:0000313" key="3">
    <source>
        <dbReference type="EMBL" id="KQB83497.1"/>
    </source>
</evidence>
<keyword evidence="4" id="KW-1185">Reference proteome</keyword>
<dbReference type="PATRIC" id="fig|1544416.3.peg.1570"/>
<feature type="domain" description="Transcription regulator PadR C-terminal" evidence="2">
    <location>
        <begin position="88"/>
        <end position="157"/>
    </location>
</feature>
<dbReference type="SUPFAM" id="SSF46785">
    <property type="entry name" value="Winged helix' DNA-binding domain"/>
    <property type="match status" value="1"/>
</dbReference>
<dbReference type="Gene3D" id="1.10.10.10">
    <property type="entry name" value="Winged helix-like DNA-binding domain superfamily/Winged helix DNA-binding domain"/>
    <property type="match status" value="1"/>
</dbReference>
<dbReference type="OrthoDB" id="3186544at2"/>
<dbReference type="InterPro" id="IPR005149">
    <property type="entry name" value="Tscrpt_reg_PadR_N"/>
</dbReference>
<dbReference type="InterPro" id="IPR018309">
    <property type="entry name" value="Tscrpt_reg_PadR_C"/>
</dbReference>
<evidence type="ECO:0000259" key="1">
    <source>
        <dbReference type="Pfam" id="PF03551"/>
    </source>
</evidence>
<sequence length="167" mass="19051">MSIRNALLSLLAEQPRPVGQLRSLFEDSTAHTWPINVGQVYQTAKRLERDGLVEKTGDSPEAYALTPAGRAELHRWWEQPEHKTPDERDALVIKVAMAALRPEVSLTELLDAQRQATMRRLRELTKEKAQAPPGAPWLLRERQILELEAELRWIDLIEAHPTQGEPQ</sequence>
<feature type="domain" description="Transcription regulator PadR N-terminal" evidence="1">
    <location>
        <begin position="7"/>
        <end position="74"/>
    </location>
</feature>
<dbReference type="RefSeq" id="WP_055122690.1">
    <property type="nucleotide sequence ID" value="NZ_LKST01000003.1"/>
</dbReference>
<protein>
    <submittedName>
        <fullName evidence="3">Transcriptional regulator PadR-like family protein</fullName>
    </submittedName>
</protein>
<evidence type="ECO:0000313" key="4">
    <source>
        <dbReference type="Proteomes" id="UP000050517"/>
    </source>
</evidence>
<proteinExistence type="predicted"/>
<dbReference type="Proteomes" id="UP000050517">
    <property type="component" value="Unassembled WGS sequence"/>
</dbReference>
<comment type="caution">
    <text evidence="3">The sequence shown here is derived from an EMBL/GenBank/DDBJ whole genome shotgun (WGS) entry which is preliminary data.</text>
</comment>
<dbReference type="STRING" id="1544416.Cocul_01565"/>
<dbReference type="InterPro" id="IPR036388">
    <property type="entry name" value="WH-like_DNA-bd_sf"/>
</dbReference>
<evidence type="ECO:0000259" key="2">
    <source>
        <dbReference type="Pfam" id="PF10400"/>
    </source>
</evidence>
<dbReference type="PANTHER" id="PTHR43252">
    <property type="entry name" value="TRANSCRIPTIONAL REGULATOR YQJI"/>
    <property type="match status" value="1"/>
</dbReference>
<dbReference type="Pfam" id="PF03551">
    <property type="entry name" value="PadR"/>
    <property type="match status" value="1"/>
</dbReference>
<dbReference type="Pfam" id="PF10400">
    <property type="entry name" value="Vir_act_alpha_C"/>
    <property type="match status" value="1"/>
</dbReference>
<organism evidence="3 4">
    <name type="scientific">Corynebacterium oculi</name>
    <dbReference type="NCBI Taxonomy" id="1544416"/>
    <lineage>
        <taxon>Bacteria</taxon>
        <taxon>Bacillati</taxon>
        <taxon>Actinomycetota</taxon>
        <taxon>Actinomycetes</taxon>
        <taxon>Mycobacteriales</taxon>
        <taxon>Corynebacteriaceae</taxon>
        <taxon>Corynebacterium</taxon>
    </lineage>
</organism>
<dbReference type="PANTHER" id="PTHR43252:SF6">
    <property type="entry name" value="NEGATIVE TRANSCRIPTION REGULATOR PADR"/>
    <property type="match status" value="1"/>
</dbReference>
<dbReference type="AlphaFoldDB" id="A0A0Q0Z2P0"/>
<accession>A0A0Q0Z2P0</accession>
<name>A0A0Q0Z2P0_9CORY</name>
<gene>
    <name evidence="3" type="ORF">Cocul_01565</name>
</gene>
<dbReference type="EMBL" id="LKST01000003">
    <property type="protein sequence ID" value="KQB83497.1"/>
    <property type="molecule type" value="Genomic_DNA"/>
</dbReference>
<reference evidence="3 4" key="1">
    <citation type="submission" date="2015-10" db="EMBL/GenBank/DDBJ databases">
        <title>Corynebacteirum lowii and Corynebacterium oculi species nova, derived from human clinical disease and and emended description of Corynebacterium mastiditis.</title>
        <authorList>
            <person name="Bernard K."/>
            <person name="Pacheco A.L."/>
            <person name="Mcdougall C."/>
            <person name="Burtx T."/>
            <person name="Weibe D."/>
            <person name="Tyler S."/>
            <person name="Olson A.B."/>
            <person name="Cnockaert M."/>
            <person name="Eguchi H."/>
            <person name="Kuwahara T."/>
            <person name="Nakayama-Imaohji H."/>
            <person name="Boudewijins M."/>
            <person name="Van Hoecke F."/>
            <person name="Bernier A.-M."/>
            <person name="Vandamme P."/>
        </authorList>
    </citation>
    <scope>NUCLEOTIDE SEQUENCE [LARGE SCALE GENOMIC DNA]</scope>
    <source>
        <strain evidence="3 4">NML 130210</strain>
    </source>
</reference>